<feature type="transmembrane region" description="Helical" evidence="2">
    <location>
        <begin position="144"/>
        <end position="164"/>
    </location>
</feature>
<feature type="transmembrane region" description="Helical" evidence="2">
    <location>
        <begin position="96"/>
        <end position="117"/>
    </location>
</feature>
<feature type="compositionally biased region" description="Basic and acidic residues" evidence="1">
    <location>
        <begin position="401"/>
        <end position="414"/>
    </location>
</feature>
<dbReference type="PANTHER" id="PTHR23028">
    <property type="entry name" value="ACETYLTRANSFERASE"/>
    <property type="match status" value="1"/>
</dbReference>
<evidence type="ECO:0000313" key="4">
    <source>
        <dbReference type="EMBL" id="PRY51917.1"/>
    </source>
</evidence>
<comment type="caution">
    <text evidence="4">The sequence shown here is derived from an EMBL/GenBank/DDBJ whole genome shotgun (WGS) entry which is preliminary data.</text>
</comment>
<keyword evidence="2" id="KW-0812">Transmembrane</keyword>
<accession>A0A2T0U1Y4</accession>
<sequence>MVREGGVPAVGRMRALDGLRFAAAAAVVAFHYTGRDNPGWGESVREVFPTLSRLTVYGGFAPYLFFMISGFVVLMSAWGRPVHSFVASRVGRLFPAYWVAVLLVAGVLWVVPLVPVWEDLGLHGVVLNLTMLHQAFGVGHVDGVFWTLWVELKFYALLALVGLAGFTRERVLLLCLAWPLLGALAAQTGTGLLVTLLEPNAAPFFCVGLLLHLVRREGWGTAAGLLLGFNVLLALWVCWSYYIPWSVAIAGAGVSFRALAVLLAACVGALVVATTARVADLDWRWLTTLGALTYPLYLVHEFPGWVLIHLLAPVLPAYAVLAAVTATVLAVAYAVHRFVERPLGGRLRRAVERDLGRVLDGAPRAAAAGPAVPPRPRGSTAVPRPPLPPLPARRPGVARTPDPRGARDARLPVP</sequence>
<feature type="domain" description="Acyltransferase 3" evidence="3">
    <location>
        <begin position="15"/>
        <end position="332"/>
    </location>
</feature>
<dbReference type="AlphaFoldDB" id="A0A2T0U1Y4"/>
<evidence type="ECO:0000313" key="5">
    <source>
        <dbReference type="Proteomes" id="UP000239210"/>
    </source>
</evidence>
<gene>
    <name evidence="4" type="ORF">LY71_101289</name>
</gene>
<dbReference type="Proteomes" id="UP000239210">
    <property type="component" value="Unassembled WGS sequence"/>
</dbReference>
<dbReference type="GO" id="GO:0016747">
    <property type="term" value="F:acyltransferase activity, transferring groups other than amino-acyl groups"/>
    <property type="evidence" value="ECO:0007669"/>
    <property type="project" value="InterPro"/>
</dbReference>
<dbReference type="EMBL" id="PVTG01000001">
    <property type="protein sequence ID" value="PRY51917.1"/>
    <property type="molecule type" value="Genomic_DNA"/>
</dbReference>
<keyword evidence="5" id="KW-1185">Reference proteome</keyword>
<feature type="transmembrane region" description="Helical" evidence="2">
    <location>
        <begin position="317"/>
        <end position="339"/>
    </location>
</feature>
<dbReference type="GO" id="GO:0016020">
    <property type="term" value="C:membrane"/>
    <property type="evidence" value="ECO:0007669"/>
    <property type="project" value="TreeGrafter"/>
</dbReference>
<feature type="transmembrane region" description="Helical" evidence="2">
    <location>
        <begin position="171"/>
        <end position="190"/>
    </location>
</feature>
<reference evidence="4 5" key="1">
    <citation type="submission" date="2018-03" db="EMBL/GenBank/DDBJ databases">
        <title>Genomic Encyclopedia of Archaeal and Bacterial Type Strains, Phase II (KMG-II): from individual species to whole genera.</title>
        <authorList>
            <person name="Goeker M."/>
        </authorList>
    </citation>
    <scope>NUCLEOTIDE SEQUENCE [LARGE SCALE GENOMIC DNA]</scope>
    <source>
        <strain evidence="4 5">DSM 45416</strain>
    </source>
</reference>
<evidence type="ECO:0000256" key="2">
    <source>
        <dbReference type="SAM" id="Phobius"/>
    </source>
</evidence>
<organism evidence="4 5">
    <name type="scientific">Geodermatophilus tzadiensis</name>
    <dbReference type="NCBI Taxonomy" id="1137988"/>
    <lineage>
        <taxon>Bacteria</taxon>
        <taxon>Bacillati</taxon>
        <taxon>Actinomycetota</taxon>
        <taxon>Actinomycetes</taxon>
        <taxon>Geodermatophilales</taxon>
        <taxon>Geodermatophilaceae</taxon>
        <taxon>Geodermatophilus</taxon>
    </lineage>
</organism>
<dbReference type="InterPro" id="IPR050879">
    <property type="entry name" value="Acyltransferase_3"/>
</dbReference>
<protein>
    <submittedName>
        <fullName evidence="4">Peptidoglycan/LPS O-acetylase OafA/YrhL</fullName>
    </submittedName>
</protein>
<feature type="compositionally biased region" description="Pro residues" evidence="1">
    <location>
        <begin position="383"/>
        <end position="392"/>
    </location>
</feature>
<evidence type="ECO:0000256" key="1">
    <source>
        <dbReference type="SAM" id="MobiDB-lite"/>
    </source>
</evidence>
<proteinExistence type="predicted"/>
<dbReference type="Pfam" id="PF01757">
    <property type="entry name" value="Acyl_transf_3"/>
    <property type="match status" value="1"/>
</dbReference>
<keyword evidence="2" id="KW-1133">Transmembrane helix</keyword>
<feature type="transmembrane region" description="Helical" evidence="2">
    <location>
        <begin position="221"/>
        <end position="242"/>
    </location>
</feature>
<evidence type="ECO:0000259" key="3">
    <source>
        <dbReference type="Pfam" id="PF01757"/>
    </source>
</evidence>
<feature type="transmembrane region" description="Helical" evidence="2">
    <location>
        <begin position="248"/>
        <end position="273"/>
    </location>
</feature>
<dbReference type="InterPro" id="IPR002656">
    <property type="entry name" value="Acyl_transf_3_dom"/>
</dbReference>
<feature type="transmembrane region" description="Helical" evidence="2">
    <location>
        <begin position="196"/>
        <end position="214"/>
    </location>
</feature>
<name>A0A2T0U1Y4_9ACTN</name>
<feature type="region of interest" description="Disordered" evidence="1">
    <location>
        <begin position="365"/>
        <end position="414"/>
    </location>
</feature>
<dbReference type="PANTHER" id="PTHR23028:SF53">
    <property type="entry name" value="ACYL_TRANSF_3 DOMAIN-CONTAINING PROTEIN"/>
    <property type="match status" value="1"/>
</dbReference>
<dbReference type="GO" id="GO:0009103">
    <property type="term" value="P:lipopolysaccharide biosynthetic process"/>
    <property type="evidence" value="ECO:0007669"/>
    <property type="project" value="TreeGrafter"/>
</dbReference>
<feature type="transmembrane region" description="Helical" evidence="2">
    <location>
        <begin position="54"/>
        <end position="75"/>
    </location>
</feature>
<keyword evidence="2" id="KW-0472">Membrane</keyword>
<feature type="transmembrane region" description="Helical" evidence="2">
    <location>
        <begin position="285"/>
        <end position="311"/>
    </location>
</feature>